<evidence type="ECO:0000313" key="10">
    <source>
        <dbReference type="Proteomes" id="UP000216020"/>
    </source>
</evidence>
<dbReference type="OrthoDB" id="9766472at2"/>
<feature type="binding site" evidence="4">
    <location>
        <position position="350"/>
    </location>
    <ligand>
        <name>substrate</name>
    </ligand>
</feature>
<comment type="caution">
    <text evidence="9">The sequence shown here is derived from an EMBL/GenBank/DDBJ whole genome shotgun (WGS) entry which is preliminary data.</text>
</comment>
<dbReference type="Pfam" id="PF00266">
    <property type="entry name" value="Aminotran_5"/>
    <property type="match status" value="1"/>
</dbReference>
<dbReference type="InterPro" id="IPR000192">
    <property type="entry name" value="Aminotrans_V_dom"/>
</dbReference>
<dbReference type="Gene3D" id="3.40.640.10">
    <property type="entry name" value="Type I PLP-dependent aspartate aminotransferase-like (Major domain)"/>
    <property type="match status" value="1"/>
</dbReference>
<protein>
    <recommendedName>
        <fullName evidence="8">Aminotransferase class V domain-containing protein</fullName>
    </recommendedName>
</protein>
<dbReference type="GO" id="GO:0004760">
    <property type="term" value="F:L-serine-pyruvate transaminase activity"/>
    <property type="evidence" value="ECO:0007669"/>
    <property type="project" value="TreeGrafter"/>
</dbReference>
<comment type="cofactor">
    <cofactor evidence="1 5 7">
        <name>pyridoxal 5'-phosphate</name>
        <dbReference type="ChEBI" id="CHEBI:597326"/>
    </cofactor>
</comment>
<dbReference type="InterPro" id="IPR015424">
    <property type="entry name" value="PyrdxlP-dep_Trfase"/>
</dbReference>
<gene>
    <name evidence="9" type="ORF">CAL29_21705</name>
</gene>
<sequence length="394" mass="41525">MERFDPMSHTAIQPLAPDGYRLRLPGPTFVPERVLQATAQLVVNHRGPEFRAALARAEAGLQPILGTENRILFYAASGSGMMEAAIVNVAGPGDELLIVTHGQFGERFSTIAEAVGAKADVVAAPWGEDIDVDAVEARLREKDYRAMVVVHNESSTGIVADLARLGALVRDRPTLLVVDSVSGLGGIEMKQDEWGVDILVSASQKALMCPPGLGLASVSAKAWKVIQGGGRLPSFYWDFRRALASAEKGETPFTPAVGLVAGLIEALDMIHAEGLPNVLARHTRLANALRAGGAAIGLTDFGPGKRKSSTVVVFDVPAPLDGAAIVRELYQRHRTVIAGARNRLSGKVIRIGTMGAIDADTIGTDLAHLEDVLRVLGHNLTPGAGVAAARASLS</sequence>
<evidence type="ECO:0000256" key="2">
    <source>
        <dbReference type="ARBA" id="ARBA00009236"/>
    </source>
</evidence>
<evidence type="ECO:0000259" key="8">
    <source>
        <dbReference type="Pfam" id="PF00266"/>
    </source>
</evidence>
<evidence type="ECO:0000256" key="7">
    <source>
        <dbReference type="RuleBase" id="RU004504"/>
    </source>
</evidence>
<dbReference type="InterPro" id="IPR015421">
    <property type="entry name" value="PyrdxlP-dep_Trfase_major"/>
</dbReference>
<dbReference type="PIRSF" id="PIRSF000524">
    <property type="entry name" value="SPT"/>
    <property type="match status" value="1"/>
</dbReference>
<dbReference type="PANTHER" id="PTHR21152:SF40">
    <property type="entry name" value="ALANINE--GLYOXYLATE AMINOTRANSFERASE"/>
    <property type="match status" value="1"/>
</dbReference>
<evidence type="ECO:0000256" key="6">
    <source>
        <dbReference type="RuleBase" id="RU004075"/>
    </source>
</evidence>
<proteinExistence type="inferred from homology"/>
<dbReference type="EMBL" id="NEVM01000005">
    <property type="protein sequence ID" value="OZI30620.1"/>
    <property type="molecule type" value="Genomic_DNA"/>
</dbReference>
<reference evidence="10" key="1">
    <citation type="submission" date="2017-05" db="EMBL/GenBank/DDBJ databases">
        <title>Complete and WGS of Bordetella genogroups.</title>
        <authorList>
            <person name="Spilker T."/>
            <person name="Lipuma J."/>
        </authorList>
    </citation>
    <scope>NUCLEOTIDE SEQUENCE [LARGE SCALE GENOMIC DNA]</scope>
    <source>
        <strain evidence="10">AU16122</strain>
    </source>
</reference>
<keyword evidence="3 5" id="KW-0663">Pyridoxal phosphate</keyword>
<keyword evidence="10" id="KW-1185">Reference proteome</keyword>
<dbReference type="Gene3D" id="3.90.1150.10">
    <property type="entry name" value="Aspartate Aminotransferase, domain 1"/>
    <property type="match status" value="1"/>
</dbReference>
<evidence type="ECO:0000256" key="1">
    <source>
        <dbReference type="ARBA" id="ARBA00001933"/>
    </source>
</evidence>
<dbReference type="GO" id="GO:0019265">
    <property type="term" value="P:glycine biosynthetic process, by transamination of glyoxylate"/>
    <property type="evidence" value="ECO:0007669"/>
    <property type="project" value="TreeGrafter"/>
</dbReference>
<feature type="domain" description="Aminotransferase class V" evidence="8">
    <location>
        <begin position="28"/>
        <end position="339"/>
    </location>
</feature>
<organism evidence="9 10">
    <name type="scientific">Bordetella genomosp. 10</name>
    <dbReference type="NCBI Taxonomy" id="1416804"/>
    <lineage>
        <taxon>Bacteria</taxon>
        <taxon>Pseudomonadati</taxon>
        <taxon>Pseudomonadota</taxon>
        <taxon>Betaproteobacteria</taxon>
        <taxon>Burkholderiales</taxon>
        <taxon>Alcaligenaceae</taxon>
        <taxon>Bordetella</taxon>
    </lineage>
</organism>
<dbReference type="InterPro" id="IPR020578">
    <property type="entry name" value="Aminotrans_V_PyrdxlP_BS"/>
</dbReference>
<evidence type="ECO:0000313" key="9">
    <source>
        <dbReference type="EMBL" id="OZI30620.1"/>
    </source>
</evidence>
<dbReference type="PROSITE" id="PS00595">
    <property type="entry name" value="AA_TRANSFER_CLASS_5"/>
    <property type="match status" value="1"/>
</dbReference>
<name>A0A261S1C7_9BORD</name>
<evidence type="ECO:0000256" key="5">
    <source>
        <dbReference type="PIRSR" id="PIRSR000524-50"/>
    </source>
</evidence>
<dbReference type="InterPro" id="IPR015422">
    <property type="entry name" value="PyrdxlP-dep_Trfase_small"/>
</dbReference>
<accession>A0A261S1C7</accession>
<feature type="modified residue" description="N6-(pyridoxal phosphate)lysine" evidence="5">
    <location>
        <position position="205"/>
    </location>
</feature>
<comment type="similarity">
    <text evidence="2 6">Belongs to the class-V pyridoxal-phosphate-dependent aminotransferase family.</text>
</comment>
<evidence type="ECO:0000256" key="4">
    <source>
        <dbReference type="PIRSR" id="PIRSR000524-1"/>
    </source>
</evidence>
<evidence type="ECO:0000256" key="3">
    <source>
        <dbReference type="ARBA" id="ARBA00022898"/>
    </source>
</evidence>
<dbReference type="SUPFAM" id="SSF53383">
    <property type="entry name" value="PLP-dependent transferases"/>
    <property type="match status" value="1"/>
</dbReference>
<dbReference type="Proteomes" id="UP000216020">
    <property type="component" value="Unassembled WGS sequence"/>
</dbReference>
<dbReference type="InterPro" id="IPR024169">
    <property type="entry name" value="SP_NH2Trfase/AEP_transaminase"/>
</dbReference>
<dbReference type="AlphaFoldDB" id="A0A261S1C7"/>
<dbReference type="PANTHER" id="PTHR21152">
    <property type="entry name" value="AMINOTRANSFERASE CLASS V"/>
    <property type="match status" value="1"/>
</dbReference>
<dbReference type="GO" id="GO:0008453">
    <property type="term" value="F:alanine-glyoxylate transaminase activity"/>
    <property type="evidence" value="ECO:0007669"/>
    <property type="project" value="TreeGrafter"/>
</dbReference>